<feature type="region of interest" description="Disordered" evidence="1">
    <location>
        <begin position="32"/>
        <end position="52"/>
    </location>
</feature>
<dbReference type="Pfam" id="PF10646">
    <property type="entry name" value="Germane"/>
    <property type="match status" value="1"/>
</dbReference>
<feature type="compositionally biased region" description="Polar residues" evidence="1">
    <location>
        <begin position="32"/>
        <end position="46"/>
    </location>
</feature>
<feature type="domain" description="GerMN" evidence="2">
    <location>
        <begin position="265"/>
        <end position="354"/>
    </location>
</feature>
<gene>
    <name evidence="3" type="ORF">acsn021_16160</name>
</gene>
<sequence length="368" mass="41277">MGVFMKKISFIISLVCISSIFGGCKKDTVQNPAPTGQVTEAPSQAVTKVPDNTEKQEELTGIMEYLPEVIDSAEFIYEGEGNEYASFHAYVDFADKEKGLYQVRTNNGGTEKVDVYQIKDGMVSIVATRQEIYYRDNLLKEEIAKENQEIVLMEPLVKGTEWKLPDGRKRYISAVDEKVKTLSGEVSAIEVTTEDSGSITKEYYAKGMGLVQRNYVSEGFDITSSLAEIKKEVPMTQDITLYYIDMDESIKEQTKELKFNTNDSTALKMQELLQQEGIEGARALISKNTKINALYLSEDNIVHVDFSKEFVYEMNAGAGYESLILKAVANTLGNYYGADEVLLTLEQKPYESGHDVFEEGQTLLVEKK</sequence>
<reference evidence="3 4" key="1">
    <citation type="journal article" date="2016" name="Int. J. Syst. Evol. Microbiol.">
        <title>Descriptions of Anaerotaenia torta gen. nov., sp. nov. and Anaerocolumna cellulosilytica gen. nov., sp. nov. isolated from a methanogenic reactor of cattle waste.</title>
        <authorList>
            <person name="Uek A."/>
            <person name="Ohtaki Y."/>
            <person name="Kaku N."/>
            <person name="Ueki K."/>
        </authorList>
    </citation>
    <scope>NUCLEOTIDE SEQUENCE [LARGE SCALE GENOMIC DNA]</scope>
    <source>
        <strain evidence="3 4">SN021</strain>
    </source>
</reference>
<proteinExistence type="predicted"/>
<dbReference type="SMART" id="SM00909">
    <property type="entry name" value="Germane"/>
    <property type="match status" value="1"/>
</dbReference>
<dbReference type="Proteomes" id="UP000515561">
    <property type="component" value="Chromosome"/>
</dbReference>
<dbReference type="EMBL" id="AP023367">
    <property type="protein sequence ID" value="BCJ94047.1"/>
    <property type="molecule type" value="Genomic_DNA"/>
</dbReference>
<name>A0A6S6R1U9_9FIRM</name>
<dbReference type="PROSITE" id="PS51257">
    <property type="entry name" value="PROKAR_LIPOPROTEIN"/>
    <property type="match status" value="1"/>
</dbReference>
<accession>A0A6S6R1U9</accession>
<evidence type="ECO:0000256" key="1">
    <source>
        <dbReference type="SAM" id="MobiDB-lite"/>
    </source>
</evidence>
<organism evidence="3 4">
    <name type="scientific">Anaerocolumna cellulosilytica</name>
    <dbReference type="NCBI Taxonomy" id="433286"/>
    <lineage>
        <taxon>Bacteria</taxon>
        <taxon>Bacillati</taxon>
        <taxon>Bacillota</taxon>
        <taxon>Clostridia</taxon>
        <taxon>Lachnospirales</taxon>
        <taxon>Lachnospiraceae</taxon>
        <taxon>Anaerocolumna</taxon>
    </lineage>
</organism>
<evidence type="ECO:0000313" key="4">
    <source>
        <dbReference type="Proteomes" id="UP000515561"/>
    </source>
</evidence>
<evidence type="ECO:0000313" key="3">
    <source>
        <dbReference type="EMBL" id="BCJ94047.1"/>
    </source>
</evidence>
<protein>
    <recommendedName>
        <fullName evidence="2">GerMN domain-containing protein</fullName>
    </recommendedName>
</protein>
<evidence type="ECO:0000259" key="2">
    <source>
        <dbReference type="SMART" id="SM00909"/>
    </source>
</evidence>
<dbReference type="AlphaFoldDB" id="A0A6S6R1U9"/>
<dbReference type="KEGG" id="acel:acsn021_16160"/>
<keyword evidence="4" id="KW-1185">Reference proteome</keyword>
<dbReference type="InterPro" id="IPR019606">
    <property type="entry name" value="GerMN"/>
</dbReference>